<comment type="caution">
    <text evidence="1">The sequence shown here is derived from an EMBL/GenBank/DDBJ whole genome shotgun (WGS) entry which is preliminary data.</text>
</comment>
<protein>
    <submittedName>
        <fullName evidence="1">Uncharacterized protein</fullName>
    </submittedName>
</protein>
<reference evidence="1" key="1">
    <citation type="submission" date="2021-12" db="EMBL/GenBank/DDBJ databases">
        <authorList>
            <person name="Criscuolo A."/>
        </authorList>
    </citation>
    <scope>NUCLEOTIDE SEQUENCE</scope>
    <source>
        <strain evidence="1">CIP111894</strain>
    </source>
</reference>
<name>A0ABN8FCL0_9BACL</name>
<dbReference type="RefSeq" id="WP_234530125.1">
    <property type="nucleotide sequence ID" value="NZ_CAKMAB010000001.1"/>
</dbReference>
<evidence type="ECO:0000313" key="2">
    <source>
        <dbReference type="Proteomes" id="UP000838749"/>
    </source>
</evidence>
<dbReference type="EMBL" id="CAKMAB010000001">
    <property type="protein sequence ID" value="CAH1054082.1"/>
    <property type="molecule type" value="Genomic_DNA"/>
</dbReference>
<accession>A0ABN8FCL0</accession>
<keyword evidence="2" id="KW-1185">Reference proteome</keyword>
<sequence>MKGKSIYLTANEITIINSLFDYGNASFEGSGDEEGKELLRESILKKTGGSIMFREQKSTMTGEEAQ</sequence>
<proteinExistence type="predicted"/>
<evidence type="ECO:0000313" key="1">
    <source>
        <dbReference type="EMBL" id="CAH1054082.1"/>
    </source>
</evidence>
<gene>
    <name evidence="1" type="ORF">PAECIP111894_00227</name>
</gene>
<dbReference type="Proteomes" id="UP000838749">
    <property type="component" value="Unassembled WGS sequence"/>
</dbReference>
<organism evidence="1 2">
    <name type="scientific">Paenibacillus pseudetheri</name>
    <dbReference type="NCBI Taxonomy" id="2897682"/>
    <lineage>
        <taxon>Bacteria</taxon>
        <taxon>Bacillati</taxon>
        <taxon>Bacillota</taxon>
        <taxon>Bacilli</taxon>
        <taxon>Bacillales</taxon>
        <taxon>Paenibacillaceae</taxon>
        <taxon>Paenibacillus</taxon>
    </lineage>
</organism>